<dbReference type="EMBL" id="VXIV02001817">
    <property type="protein sequence ID" value="KAF6029410.1"/>
    <property type="molecule type" value="Genomic_DNA"/>
</dbReference>
<evidence type="ECO:0000256" key="4">
    <source>
        <dbReference type="ARBA" id="ARBA00022792"/>
    </source>
</evidence>
<evidence type="ECO:0000256" key="10">
    <source>
        <dbReference type="SAM" id="MobiDB-lite"/>
    </source>
</evidence>
<dbReference type="CDD" id="cd19512">
    <property type="entry name" value="RecA-like_ATAD3-like"/>
    <property type="match status" value="1"/>
</dbReference>
<dbReference type="PANTHER" id="PTHR23075">
    <property type="entry name" value="PUTATIVE ATP-ASE"/>
    <property type="match status" value="1"/>
</dbReference>
<keyword evidence="3" id="KW-0547">Nucleotide-binding</keyword>
<evidence type="ECO:0000256" key="8">
    <source>
        <dbReference type="ARBA" id="ARBA00023136"/>
    </source>
</evidence>
<dbReference type="GO" id="GO:0042645">
    <property type="term" value="C:mitochondrial nucleoid"/>
    <property type="evidence" value="ECO:0007669"/>
    <property type="project" value="UniProtKB-SubCell"/>
</dbReference>
<keyword evidence="5" id="KW-0067">ATP-binding</keyword>
<keyword evidence="6" id="KW-0175">Coiled coil</keyword>
<keyword evidence="4" id="KW-0999">Mitochondrion inner membrane</keyword>
<dbReference type="GO" id="GO:0005524">
    <property type="term" value="F:ATP binding"/>
    <property type="evidence" value="ECO:0007669"/>
    <property type="project" value="UniProtKB-KW"/>
</dbReference>
<feature type="region of interest" description="Disordered" evidence="10">
    <location>
        <begin position="111"/>
        <end position="165"/>
    </location>
</feature>
<dbReference type="PANTHER" id="PTHR23075:SF0">
    <property type="entry name" value="ATPASE FAMILY AAA DOMAIN-CONTAINING PROTEIN 3"/>
    <property type="match status" value="1"/>
</dbReference>
<dbReference type="InterPro" id="IPR021911">
    <property type="entry name" value="ATAD3_N"/>
</dbReference>
<feature type="compositionally biased region" description="Basic and acidic residues" evidence="10">
    <location>
        <begin position="121"/>
        <end position="165"/>
    </location>
</feature>
<comment type="caution">
    <text evidence="12">The sequence shown here is derived from an EMBL/GenBank/DDBJ whole genome shotgun (WGS) entry which is preliminary data.</text>
</comment>
<keyword evidence="9" id="KW-1135">Mitochondrion nucleoid</keyword>
<dbReference type="GO" id="GO:0008270">
    <property type="term" value="F:zinc ion binding"/>
    <property type="evidence" value="ECO:0007669"/>
    <property type="project" value="TreeGrafter"/>
</dbReference>
<name>A0A7J7JSS2_BUGNE</name>
<feature type="compositionally biased region" description="Gly residues" evidence="10">
    <location>
        <begin position="40"/>
        <end position="52"/>
    </location>
</feature>
<dbReference type="OrthoDB" id="199596at2759"/>
<dbReference type="GO" id="GO:0016887">
    <property type="term" value="F:ATP hydrolysis activity"/>
    <property type="evidence" value="ECO:0007669"/>
    <property type="project" value="InterPro"/>
</dbReference>
<evidence type="ECO:0000256" key="9">
    <source>
        <dbReference type="ARBA" id="ARBA00023271"/>
    </source>
</evidence>
<keyword evidence="13" id="KW-1185">Reference proteome</keyword>
<evidence type="ECO:0000256" key="7">
    <source>
        <dbReference type="ARBA" id="ARBA00023128"/>
    </source>
</evidence>
<evidence type="ECO:0000256" key="6">
    <source>
        <dbReference type="ARBA" id="ARBA00023054"/>
    </source>
</evidence>
<evidence type="ECO:0000259" key="11">
    <source>
        <dbReference type="SMART" id="SM00382"/>
    </source>
</evidence>
<dbReference type="Proteomes" id="UP000593567">
    <property type="component" value="Unassembled WGS sequence"/>
</dbReference>
<accession>A0A7J7JSS2</accession>
<keyword evidence="8" id="KW-0472">Membrane</keyword>
<dbReference type="FunFam" id="3.40.50.300:FF:000470">
    <property type="entry name" value="ATPase family, AAA domain containing 3A"/>
    <property type="match status" value="1"/>
</dbReference>
<reference evidence="12" key="1">
    <citation type="submission" date="2020-06" db="EMBL/GenBank/DDBJ databases">
        <title>Draft genome of Bugula neritina, a colonial animal packing powerful symbionts and potential medicines.</title>
        <authorList>
            <person name="Rayko M."/>
        </authorList>
    </citation>
    <scope>NUCLEOTIDE SEQUENCE [LARGE SCALE GENOMIC DNA]</scope>
    <source>
        <strain evidence="12">Kwan_BN1</strain>
    </source>
</reference>
<protein>
    <submittedName>
        <fullName evidence="12">ATAD3A</fullName>
    </submittedName>
</protein>
<organism evidence="12 13">
    <name type="scientific">Bugula neritina</name>
    <name type="common">Brown bryozoan</name>
    <name type="synonym">Sertularia neritina</name>
    <dbReference type="NCBI Taxonomy" id="10212"/>
    <lineage>
        <taxon>Eukaryota</taxon>
        <taxon>Metazoa</taxon>
        <taxon>Spiralia</taxon>
        <taxon>Lophotrochozoa</taxon>
        <taxon>Bryozoa</taxon>
        <taxon>Gymnolaemata</taxon>
        <taxon>Cheilostomatida</taxon>
        <taxon>Flustrina</taxon>
        <taxon>Buguloidea</taxon>
        <taxon>Bugulidae</taxon>
        <taxon>Bugula</taxon>
    </lineage>
</organism>
<evidence type="ECO:0000256" key="2">
    <source>
        <dbReference type="ARBA" id="ARBA00004436"/>
    </source>
</evidence>
<dbReference type="InterPro" id="IPR003959">
    <property type="entry name" value="ATPase_AAA_core"/>
</dbReference>
<dbReference type="SMART" id="SM00382">
    <property type="entry name" value="AAA"/>
    <property type="match status" value="1"/>
</dbReference>
<feature type="domain" description="AAA+ ATPase" evidence="11">
    <location>
        <begin position="355"/>
        <end position="488"/>
    </location>
</feature>
<dbReference type="InterPro" id="IPR027417">
    <property type="entry name" value="P-loop_NTPase"/>
</dbReference>
<dbReference type="GO" id="GO:0007005">
    <property type="term" value="P:mitochondrion organization"/>
    <property type="evidence" value="ECO:0007669"/>
    <property type="project" value="TreeGrafter"/>
</dbReference>
<comment type="subcellular location">
    <subcellularLocation>
        <location evidence="1">Mitochondrion inner membrane</location>
    </subcellularLocation>
    <subcellularLocation>
        <location evidence="2">Mitochondrion matrix</location>
        <location evidence="2">Mitochondrion nucleoid</location>
    </subcellularLocation>
</comment>
<dbReference type="AlphaFoldDB" id="A0A7J7JSS2"/>
<evidence type="ECO:0000313" key="13">
    <source>
        <dbReference type="Proteomes" id="UP000593567"/>
    </source>
</evidence>
<keyword evidence="7" id="KW-0496">Mitochondrion</keyword>
<dbReference type="SUPFAM" id="SSF52540">
    <property type="entry name" value="P-loop containing nucleoside triphosphate hydrolases"/>
    <property type="match status" value="1"/>
</dbReference>
<dbReference type="InterPro" id="IPR003593">
    <property type="entry name" value="AAA+_ATPase"/>
</dbReference>
<dbReference type="Gene3D" id="3.40.50.300">
    <property type="entry name" value="P-loop containing nucleotide triphosphate hydrolases"/>
    <property type="match status" value="1"/>
</dbReference>
<feature type="region of interest" description="Disordered" evidence="10">
    <location>
        <begin position="1"/>
        <end position="56"/>
    </location>
</feature>
<evidence type="ECO:0000313" key="12">
    <source>
        <dbReference type="EMBL" id="KAF6029410.1"/>
    </source>
</evidence>
<sequence>MDWIFGVGNKNKNDPKNISQLLGAALPPPDGTDPNKSGVPGAGPGSSGGNAGSGAQTAYRFDSTALERAAAAAKELEKSKYATQAFETIMAQEVTKRKELELQGKAIEAQIEDSKSQQIRQQHEERRKTLKEEEKIQERKSHLEDRLARQRHDDQLMQSRKSQEELLRLQEESVAKQEQMRKASMEYEAELRHKNEMARIEAELKGKAKIDRENRDLNLEMMREKAKESRETVLEAIKTAGSVVGSATNALLTDRNKLYAAATGITVAAAGIYVAKNSVGVAARFIEARLGKPSLVRETSRFTAVGFLRNPIKTTKMLVGKPKDPLEGIVLKPTLEERLRDVAIVTKHTKKNKGFYRNILFYGPPGTGKTMFAKSLALNSGMDYAIMTGGDVTPMGRDGVTAMHKVFNWANSSRRGLLLFVDEADAFLRKRSTEQISEDLRATLNAFLYRTGEQSKKFMLVLASNQPEQFDWAINDRIDEMVEFDVPSLPERERMVRHYFDKFVLEPSFDSKSRIKVEELDYGEKCTEIARRTEGLSGREISKLGVAWQACAYAAEDGVLTEKMIDERVADAIAGHAKKVIWETDQHAVSYKSAAAAASTPV</sequence>
<dbReference type="Pfam" id="PF00004">
    <property type="entry name" value="AAA"/>
    <property type="match status" value="1"/>
</dbReference>
<evidence type="ECO:0000256" key="3">
    <source>
        <dbReference type="ARBA" id="ARBA00022741"/>
    </source>
</evidence>
<dbReference type="Pfam" id="PF12037">
    <property type="entry name" value="ATAD3_N"/>
    <property type="match status" value="1"/>
</dbReference>
<gene>
    <name evidence="12" type="ORF">EB796_012289</name>
</gene>
<evidence type="ECO:0000256" key="5">
    <source>
        <dbReference type="ARBA" id="ARBA00022840"/>
    </source>
</evidence>
<dbReference type="GO" id="GO:0005743">
    <property type="term" value="C:mitochondrial inner membrane"/>
    <property type="evidence" value="ECO:0007669"/>
    <property type="project" value="UniProtKB-SubCell"/>
</dbReference>
<evidence type="ECO:0000256" key="1">
    <source>
        <dbReference type="ARBA" id="ARBA00004273"/>
    </source>
</evidence>
<proteinExistence type="predicted"/>